<gene>
    <name evidence="1" type="ORF">KOF26_01115</name>
</gene>
<accession>A0ABS6BGQ4</accession>
<evidence type="ECO:0000313" key="1">
    <source>
        <dbReference type="EMBL" id="MBU3076449.1"/>
    </source>
</evidence>
<organism evidence="1 2">
    <name type="scientific">Sphingomonas quercus</name>
    <dbReference type="NCBI Taxonomy" id="2842451"/>
    <lineage>
        <taxon>Bacteria</taxon>
        <taxon>Pseudomonadati</taxon>
        <taxon>Pseudomonadota</taxon>
        <taxon>Alphaproteobacteria</taxon>
        <taxon>Sphingomonadales</taxon>
        <taxon>Sphingomonadaceae</taxon>
        <taxon>Sphingomonas</taxon>
    </lineage>
</organism>
<dbReference type="EMBL" id="JAHKRT010000001">
    <property type="protein sequence ID" value="MBU3076449.1"/>
    <property type="molecule type" value="Genomic_DNA"/>
</dbReference>
<comment type="caution">
    <text evidence="1">The sequence shown here is derived from an EMBL/GenBank/DDBJ whole genome shotgun (WGS) entry which is preliminary data.</text>
</comment>
<protein>
    <submittedName>
        <fullName evidence="1">Uncharacterized protein</fullName>
    </submittedName>
</protein>
<sequence length="67" mass="6576">MTTAAGIVLASLPAGGQGAVLRLSLCGSGAPIELPIAPGEPPARQDHGGCTLACHADPGRRRIHPGG</sequence>
<reference evidence="1 2" key="1">
    <citation type="submission" date="2021-06" db="EMBL/GenBank/DDBJ databases">
        <title>Sphingomonas sp. XMGL2, whole genome shotgun sequencing project.</title>
        <authorList>
            <person name="Zhao G."/>
            <person name="Shen L."/>
        </authorList>
    </citation>
    <scope>NUCLEOTIDE SEQUENCE [LARGE SCALE GENOMIC DNA]</scope>
    <source>
        <strain evidence="1 2">XMGL2</strain>
    </source>
</reference>
<proteinExistence type="predicted"/>
<evidence type="ECO:0000313" key="2">
    <source>
        <dbReference type="Proteomes" id="UP000776276"/>
    </source>
</evidence>
<keyword evidence="2" id="KW-1185">Reference proteome</keyword>
<dbReference type="Proteomes" id="UP000776276">
    <property type="component" value="Unassembled WGS sequence"/>
</dbReference>
<name>A0ABS6BGQ4_9SPHN</name>